<comment type="subcellular location">
    <subcellularLocation>
        <location evidence="1">Cytoplasm</location>
        <location evidence="1">Cytoskeleton</location>
        <location evidence="1">Flagellum axoneme</location>
    </subcellularLocation>
</comment>
<evidence type="ECO:0000256" key="6">
    <source>
        <dbReference type="ARBA" id="ARBA00023069"/>
    </source>
</evidence>
<feature type="coiled-coil region" evidence="10">
    <location>
        <begin position="282"/>
        <end position="309"/>
    </location>
</feature>
<evidence type="ECO:0000313" key="13">
    <source>
        <dbReference type="Proteomes" id="UP000829720"/>
    </source>
</evidence>
<feature type="coiled-coil region" evidence="10">
    <location>
        <begin position="150"/>
        <end position="242"/>
    </location>
</feature>
<dbReference type="GO" id="GO:0005737">
    <property type="term" value="C:cytoplasm"/>
    <property type="evidence" value="ECO:0007669"/>
    <property type="project" value="TreeGrafter"/>
</dbReference>
<evidence type="ECO:0000256" key="2">
    <source>
        <dbReference type="ARBA" id="ARBA00008222"/>
    </source>
</evidence>
<dbReference type="Proteomes" id="UP000829720">
    <property type="component" value="Unassembled WGS sequence"/>
</dbReference>
<evidence type="ECO:0000313" key="12">
    <source>
        <dbReference type="EMBL" id="KAI1893850.1"/>
    </source>
</evidence>
<feature type="compositionally biased region" description="Polar residues" evidence="11">
    <location>
        <begin position="59"/>
        <end position="73"/>
    </location>
</feature>
<dbReference type="CDD" id="cd23766">
    <property type="entry name" value="IQCG"/>
    <property type="match status" value="1"/>
</dbReference>
<evidence type="ECO:0000256" key="9">
    <source>
        <dbReference type="ARBA" id="ARBA00032183"/>
    </source>
</evidence>
<dbReference type="AlphaFoldDB" id="A0A8T3DCE7"/>
<feature type="compositionally biased region" description="Basic residues" evidence="11">
    <location>
        <begin position="326"/>
        <end position="344"/>
    </location>
</feature>
<keyword evidence="10" id="KW-0175">Coiled coil</keyword>
<proteinExistence type="inferred from homology"/>
<organism evidence="12 13">
    <name type="scientific">Albula goreensis</name>
    <dbReference type="NCBI Taxonomy" id="1534307"/>
    <lineage>
        <taxon>Eukaryota</taxon>
        <taxon>Metazoa</taxon>
        <taxon>Chordata</taxon>
        <taxon>Craniata</taxon>
        <taxon>Vertebrata</taxon>
        <taxon>Euteleostomi</taxon>
        <taxon>Actinopterygii</taxon>
        <taxon>Neopterygii</taxon>
        <taxon>Teleostei</taxon>
        <taxon>Albuliformes</taxon>
        <taxon>Albulidae</taxon>
        <taxon>Albula</taxon>
    </lineage>
</organism>
<evidence type="ECO:0000256" key="5">
    <source>
        <dbReference type="ARBA" id="ARBA00022846"/>
    </source>
</evidence>
<sequence length="344" mass="41021">MAAQWSRADLISLITVLQDCEDQLAVLGNIRPRAGMGYPELDREELLVEAKKEPRSQMDSDLTQENKYQSPETLEQMDYDRHFVAQVITNLLKELRETGTFHSLLKAMEEEKKRKARIHDFIISEEEGRRTTKALQKQLVDIRKEKVIELQRRNEMIALLKDQLQEMKAKTTLERKYVTSSSELQVYQEQKLNSLKEKELENEMKQLQKRLEEERRNHTEMVRFLRQEQIGLEEKLEAWMERYEKDTEDKQHELTTLKSHRASNLAHLQELAKKYRESEQVVIEDRLEKENLRKEREKEENEWASAIKVQSWWRGTMVRRGLGPYKKSKKPKAKESKKGKKKKK</sequence>
<dbReference type="PROSITE" id="PS50096">
    <property type="entry name" value="IQ"/>
    <property type="match status" value="1"/>
</dbReference>
<dbReference type="InterPro" id="IPR042618">
    <property type="entry name" value="IQCG"/>
</dbReference>
<evidence type="ECO:0000256" key="7">
    <source>
        <dbReference type="ARBA" id="ARBA00023212"/>
    </source>
</evidence>
<keyword evidence="13" id="KW-1185">Reference proteome</keyword>
<dbReference type="EMBL" id="JAERUA010000011">
    <property type="protein sequence ID" value="KAI1893850.1"/>
    <property type="molecule type" value="Genomic_DNA"/>
</dbReference>
<dbReference type="Pfam" id="PF00612">
    <property type="entry name" value="IQ"/>
    <property type="match status" value="1"/>
</dbReference>
<feature type="region of interest" description="Disordered" evidence="11">
    <location>
        <begin position="320"/>
        <end position="344"/>
    </location>
</feature>
<keyword evidence="8" id="KW-0966">Cell projection</keyword>
<feature type="region of interest" description="Disordered" evidence="11">
    <location>
        <begin position="52"/>
        <end position="73"/>
    </location>
</feature>
<evidence type="ECO:0000256" key="11">
    <source>
        <dbReference type="SAM" id="MobiDB-lite"/>
    </source>
</evidence>
<dbReference type="OrthoDB" id="10254713at2759"/>
<evidence type="ECO:0000256" key="10">
    <source>
        <dbReference type="SAM" id="Coils"/>
    </source>
</evidence>
<evidence type="ECO:0000256" key="4">
    <source>
        <dbReference type="ARBA" id="ARBA00022490"/>
    </source>
</evidence>
<keyword evidence="4" id="KW-0963">Cytoplasm</keyword>
<comment type="caution">
    <text evidence="12">The sequence shown here is derived from an EMBL/GenBank/DDBJ whole genome shotgun (WGS) entry which is preliminary data.</text>
</comment>
<keyword evidence="5" id="KW-0282">Flagellum</keyword>
<protein>
    <recommendedName>
        <fullName evidence="3">Dynein regulatory complex protein 9</fullName>
    </recommendedName>
    <alternativeName>
        <fullName evidence="9">IQ domain-containing protein G</fullName>
    </alternativeName>
</protein>
<name>A0A8T3DCE7_9TELE</name>
<accession>A0A8T3DCE7</accession>
<comment type="similarity">
    <text evidence="2">Belongs to the DRC9 family.</text>
</comment>
<keyword evidence="7" id="KW-0206">Cytoskeleton</keyword>
<dbReference type="PANTHER" id="PTHR14871">
    <property type="entry name" value="DYNEIN REGULATORY COMPLEX PROTEIN 9"/>
    <property type="match status" value="1"/>
</dbReference>
<keyword evidence="6" id="KW-0969">Cilium</keyword>
<dbReference type="GO" id="GO:0007288">
    <property type="term" value="P:sperm axoneme assembly"/>
    <property type="evidence" value="ECO:0007669"/>
    <property type="project" value="TreeGrafter"/>
</dbReference>
<dbReference type="PANTHER" id="PTHR14871:SF1">
    <property type="entry name" value="DYNEIN REGULATORY COMPLEX PROTEIN 9"/>
    <property type="match status" value="1"/>
</dbReference>
<evidence type="ECO:0000256" key="3">
    <source>
        <dbReference type="ARBA" id="ARBA00013738"/>
    </source>
</evidence>
<evidence type="ECO:0000256" key="8">
    <source>
        <dbReference type="ARBA" id="ARBA00023273"/>
    </source>
</evidence>
<evidence type="ECO:0000256" key="1">
    <source>
        <dbReference type="ARBA" id="ARBA00004611"/>
    </source>
</evidence>
<dbReference type="InterPro" id="IPR000048">
    <property type="entry name" value="IQ_motif_EF-hand-BS"/>
</dbReference>
<gene>
    <name evidence="12" type="ORF">AGOR_G00127910</name>
</gene>
<reference evidence="12" key="1">
    <citation type="submission" date="2021-01" db="EMBL/GenBank/DDBJ databases">
        <authorList>
            <person name="Zahm M."/>
            <person name="Roques C."/>
            <person name="Cabau C."/>
            <person name="Klopp C."/>
            <person name="Donnadieu C."/>
            <person name="Jouanno E."/>
            <person name="Lampietro C."/>
            <person name="Louis A."/>
            <person name="Herpin A."/>
            <person name="Echchiki A."/>
            <person name="Berthelot C."/>
            <person name="Parey E."/>
            <person name="Roest-Crollius H."/>
            <person name="Braasch I."/>
            <person name="Postlethwait J."/>
            <person name="Bobe J."/>
            <person name="Montfort J."/>
            <person name="Bouchez O."/>
            <person name="Begum T."/>
            <person name="Mejri S."/>
            <person name="Adams A."/>
            <person name="Chen W.-J."/>
            <person name="Guiguen Y."/>
        </authorList>
    </citation>
    <scope>NUCLEOTIDE SEQUENCE</scope>
    <source>
        <tissue evidence="12">Blood</tissue>
    </source>
</reference>
<dbReference type="GO" id="GO:0036126">
    <property type="term" value="C:sperm flagellum"/>
    <property type="evidence" value="ECO:0007669"/>
    <property type="project" value="TreeGrafter"/>
</dbReference>